<dbReference type="AlphaFoldDB" id="A0A485NCF9"/>
<sequence length="56" mass="6192">MSANMATTTTQTCSANDYTYFKELSNVAFSVACRYVKNSCMQDDTAKIINTKKLPA</sequence>
<accession>A0A485NCF9</accession>
<organism evidence="1 2">
    <name type="scientific">Lynx pardinus</name>
    <name type="common">Iberian lynx</name>
    <name type="synonym">Felis pardina</name>
    <dbReference type="NCBI Taxonomy" id="191816"/>
    <lineage>
        <taxon>Eukaryota</taxon>
        <taxon>Metazoa</taxon>
        <taxon>Chordata</taxon>
        <taxon>Craniata</taxon>
        <taxon>Vertebrata</taxon>
        <taxon>Euteleostomi</taxon>
        <taxon>Mammalia</taxon>
        <taxon>Eutheria</taxon>
        <taxon>Laurasiatheria</taxon>
        <taxon>Carnivora</taxon>
        <taxon>Feliformia</taxon>
        <taxon>Felidae</taxon>
        <taxon>Felinae</taxon>
        <taxon>Lynx</taxon>
    </lineage>
</organism>
<name>A0A485NCF9_LYNPA</name>
<gene>
    <name evidence="1" type="ORF">LYPA_23C002607</name>
</gene>
<proteinExistence type="predicted"/>
<protein>
    <submittedName>
        <fullName evidence="1">Uncharacterized protein</fullName>
    </submittedName>
</protein>
<dbReference type="EMBL" id="CAAGRJ010010359">
    <property type="protein sequence ID" value="VFV27772.1"/>
    <property type="molecule type" value="Genomic_DNA"/>
</dbReference>
<keyword evidence="2" id="KW-1185">Reference proteome</keyword>
<reference evidence="1 2" key="1">
    <citation type="submission" date="2019-01" db="EMBL/GenBank/DDBJ databases">
        <authorList>
            <person name="Alioto T."/>
            <person name="Alioto T."/>
        </authorList>
    </citation>
    <scope>NUCLEOTIDE SEQUENCE [LARGE SCALE GENOMIC DNA]</scope>
</reference>
<evidence type="ECO:0000313" key="1">
    <source>
        <dbReference type="EMBL" id="VFV27772.1"/>
    </source>
</evidence>
<evidence type="ECO:0000313" key="2">
    <source>
        <dbReference type="Proteomes" id="UP000386466"/>
    </source>
</evidence>
<dbReference type="Proteomes" id="UP000386466">
    <property type="component" value="Unassembled WGS sequence"/>
</dbReference>